<dbReference type="Proteomes" id="UP000225889">
    <property type="component" value="Unassembled WGS sequence"/>
</dbReference>
<dbReference type="GO" id="GO:0010181">
    <property type="term" value="F:FMN binding"/>
    <property type="evidence" value="ECO:0007669"/>
    <property type="project" value="InterPro"/>
</dbReference>
<dbReference type="Gene3D" id="2.30.110.10">
    <property type="entry name" value="Electron Transport, Fmn-binding Protein, Chain A"/>
    <property type="match status" value="1"/>
</dbReference>
<sequence length="156" mass="17845">MEFNTDIFAQYNKKWALLTAGDNDSFNTMTISWGGLGTLWNKPVATTYVRTSRYTHEFLDNNDYFTVSFFPEEYKKQLGVLGSKSGRDMDKIHDSGLTPKSVDGSVTFEEAEVTLLCKKLMRQRLEPSSMNPEIAKQFYEGEAEHDMYIGEVVEIL</sequence>
<protein>
    <recommendedName>
        <fullName evidence="2">Flavin reductase like domain-containing protein</fullName>
    </recommendedName>
</protein>
<name>A0A2G3EDF3_9FIRM</name>
<dbReference type="PANTHER" id="PTHR43567:SF5">
    <property type="entry name" value="HYPOTHETICAL CYTOSOLIC PROTEIN"/>
    <property type="match status" value="1"/>
</dbReference>
<evidence type="ECO:0000256" key="1">
    <source>
        <dbReference type="ARBA" id="ARBA00038054"/>
    </source>
</evidence>
<dbReference type="EMBL" id="PDYH01000005">
    <property type="protein sequence ID" value="PHU41284.1"/>
    <property type="molecule type" value="Genomic_DNA"/>
</dbReference>
<keyword evidence="5" id="KW-1185">Reference proteome</keyword>
<feature type="domain" description="Flavin reductase like" evidence="2">
    <location>
        <begin position="11"/>
        <end position="155"/>
    </location>
</feature>
<comment type="similarity">
    <text evidence="1">Belongs to the flavoredoxin family.</text>
</comment>
<dbReference type="GO" id="GO:0016646">
    <property type="term" value="F:oxidoreductase activity, acting on the CH-NH group of donors, NAD or NADP as acceptor"/>
    <property type="evidence" value="ECO:0007669"/>
    <property type="project" value="UniProtKB-ARBA"/>
</dbReference>
<evidence type="ECO:0000313" key="3">
    <source>
        <dbReference type="EMBL" id="PHU35190.1"/>
    </source>
</evidence>
<gene>
    <name evidence="4" type="ORF">CSX00_01445</name>
    <name evidence="3" type="ORF">CSX01_07640</name>
</gene>
<evidence type="ECO:0000313" key="4">
    <source>
        <dbReference type="EMBL" id="PHU41284.1"/>
    </source>
</evidence>
<dbReference type="InterPro" id="IPR012349">
    <property type="entry name" value="Split_barrel_FMN-bd"/>
</dbReference>
<accession>A0A2G3EDF3</accession>
<proteinExistence type="inferred from homology"/>
<dbReference type="InterPro" id="IPR002563">
    <property type="entry name" value="Flavin_Rdtase-like_dom"/>
</dbReference>
<organism evidence="4 5">
    <name type="scientific">Pseudobutyrivibrio ruminis</name>
    <dbReference type="NCBI Taxonomy" id="46206"/>
    <lineage>
        <taxon>Bacteria</taxon>
        <taxon>Bacillati</taxon>
        <taxon>Bacillota</taxon>
        <taxon>Clostridia</taxon>
        <taxon>Lachnospirales</taxon>
        <taxon>Lachnospiraceae</taxon>
        <taxon>Pseudobutyrivibrio</taxon>
    </lineage>
</organism>
<dbReference type="InterPro" id="IPR052174">
    <property type="entry name" value="Flavoredoxin"/>
</dbReference>
<dbReference type="RefSeq" id="WP_090487017.1">
    <property type="nucleotide sequence ID" value="NZ_PDYF01000011.1"/>
</dbReference>
<reference evidence="4" key="2">
    <citation type="submission" date="2017-10" db="EMBL/GenBank/DDBJ databases">
        <authorList>
            <person name="Banno H."/>
            <person name="Chua N.-H."/>
        </authorList>
    </citation>
    <scope>NUCLEOTIDE SEQUENCE [LARGE SCALE GENOMIC DNA]</scope>
    <source>
        <strain evidence="4">JK10</strain>
        <strain evidence="3">JK626</strain>
    </source>
</reference>
<dbReference type="EMBL" id="PDYF01000011">
    <property type="protein sequence ID" value="PHU35190.1"/>
    <property type="molecule type" value="Genomic_DNA"/>
</dbReference>
<evidence type="ECO:0000259" key="2">
    <source>
        <dbReference type="Pfam" id="PF01613"/>
    </source>
</evidence>
<dbReference type="Proteomes" id="UP000224317">
    <property type="component" value="Unassembled WGS sequence"/>
</dbReference>
<comment type="caution">
    <text evidence="4">The sequence shown here is derived from an EMBL/GenBank/DDBJ whole genome shotgun (WGS) entry which is preliminary data.</text>
</comment>
<dbReference type="PANTHER" id="PTHR43567">
    <property type="entry name" value="FLAVOREDOXIN-RELATED-RELATED"/>
    <property type="match status" value="1"/>
</dbReference>
<evidence type="ECO:0000313" key="5">
    <source>
        <dbReference type="Proteomes" id="UP000224317"/>
    </source>
</evidence>
<dbReference type="AlphaFoldDB" id="A0A2G3EDF3"/>
<reference evidence="4" key="1">
    <citation type="submission" date="2017-10" db="EMBL/GenBank/DDBJ databases">
        <title>Resolving the taxonomy of Roseburia spp., Eubacterium rectale and Agathobacter spp. through phylogenomic analysis.</title>
        <authorList>
            <person name="Sheridan P.O."/>
            <person name="Walker A.W."/>
            <person name="Duncan S.H."/>
            <person name="Scott K.P."/>
            <person name="Toole P.W.O."/>
            <person name="Luis P."/>
            <person name="Flint H.J."/>
        </authorList>
    </citation>
    <scope>NUCLEOTIDE SEQUENCE [LARGE SCALE GENOMIC DNA]</scope>
    <source>
        <strain evidence="4">JK10</strain>
        <strain evidence="3">JK626</strain>
    </source>
</reference>
<dbReference type="SUPFAM" id="SSF50475">
    <property type="entry name" value="FMN-binding split barrel"/>
    <property type="match status" value="1"/>
</dbReference>
<dbReference type="Pfam" id="PF01613">
    <property type="entry name" value="Flavin_Reduct"/>
    <property type="match status" value="1"/>
</dbReference>